<evidence type="ECO:0000256" key="7">
    <source>
        <dbReference type="ARBA" id="ARBA00022842"/>
    </source>
</evidence>
<keyword evidence="9" id="KW-0464">Manganese</keyword>
<comment type="cofactor">
    <cofactor evidence="9 11">
        <name>Mg(2+)</name>
        <dbReference type="ChEBI" id="CHEBI:18420"/>
    </cofactor>
    <cofactor evidence="9 11">
        <name>Mn(2+)</name>
        <dbReference type="ChEBI" id="CHEBI:29035"/>
    </cofactor>
    <text evidence="9 11">Probably binds two magnesium or manganese ions per subunit.</text>
</comment>
<dbReference type="EC" id="3.1.11.2" evidence="4"/>
<evidence type="ECO:0000256" key="10">
    <source>
        <dbReference type="PIRSR" id="PIRSR604808-3"/>
    </source>
</evidence>
<dbReference type="EMBL" id="CATQJA010002653">
    <property type="protein sequence ID" value="CAJ0578373.1"/>
    <property type="molecule type" value="Genomic_DNA"/>
</dbReference>
<dbReference type="GO" id="GO:0008081">
    <property type="term" value="F:phosphoric diester hydrolase activity"/>
    <property type="evidence" value="ECO:0007669"/>
    <property type="project" value="TreeGrafter"/>
</dbReference>
<dbReference type="AlphaFoldDB" id="A0AA36G4Y6"/>
<keyword evidence="6" id="KW-0378">Hydrolase</keyword>
<feature type="binding site" evidence="9">
    <location>
        <position position="217"/>
    </location>
    <ligand>
        <name>Mg(2+)</name>
        <dbReference type="ChEBI" id="CHEBI:18420"/>
        <label>1</label>
    </ligand>
</feature>
<dbReference type="GO" id="GO:0005634">
    <property type="term" value="C:nucleus"/>
    <property type="evidence" value="ECO:0007669"/>
    <property type="project" value="TreeGrafter"/>
</dbReference>
<evidence type="ECO:0000256" key="11">
    <source>
        <dbReference type="RuleBase" id="RU362131"/>
    </source>
</evidence>
<dbReference type="InterPro" id="IPR036691">
    <property type="entry name" value="Endo/exonu/phosph_ase_sf"/>
</dbReference>
<dbReference type="GO" id="GO:0008311">
    <property type="term" value="F:double-stranded DNA 3'-5' DNA exonuclease activity"/>
    <property type="evidence" value="ECO:0007669"/>
    <property type="project" value="UniProtKB-EC"/>
</dbReference>
<comment type="cofactor">
    <cofactor evidence="2">
        <name>Mn(2+)</name>
        <dbReference type="ChEBI" id="CHEBI:29035"/>
    </cofactor>
</comment>
<evidence type="ECO:0000256" key="1">
    <source>
        <dbReference type="ARBA" id="ARBA00000493"/>
    </source>
</evidence>
<feature type="active site" description="Proton donor/acceptor" evidence="8">
    <location>
        <position position="217"/>
    </location>
</feature>
<dbReference type="GO" id="GO:0003906">
    <property type="term" value="F:DNA-(apurinic or apyrimidinic site) endonuclease activity"/>
    <property type="evidence" value="ECO:0007669"/>
    <property type="project" value="TreeGrafter"/>
</dbReference>
<reference evidence="13" key="1">
    <citation type="submission" date="2023-06" db="EMBL/GenBank/DDBJ databases">
        <authorList>
            <person name="Delattre M."/>
        </authorList>
    </citation>
    <scope>NUCLEOTIDE SEQUENCE</scope>
    <source>
        <strain evidence="13">AF72</strain>
    </source>
</reference>
<evidence type="ECO:0000256" key="4">
    <source>
        <dbReference type="ARBA" id="ARBA00012115"/>
    </source>
</evidence>
<dbReference type="InterPro" id="IPR004808">
    <property type="entry name" value="AP_endonuc_1"/>
</dbReference>
<dbReference type="NCBIfam" id="TIGR00633">
    <property type="entry name" value="xth"/>
    <property type="match status" value="1"/>
</dbReference>
<keyword evidence="7 9" id="KW-0460">Magnesium</keyword>
<dbReference type="SUPFAM" id="SSF56219">
    <property type="entry name" value="DNase I-like"/>
    <property type="match status" value="1"/>
</dbReference>
<dbReference type="CDD" id="cd09087">
    <property type="entry name" value="Ape1-like_AP-endo"/>
    <property type="match status" value="1"/>
</dbReference>
<protein>
    <recommendedName>
        <fullName evidence="4">exodeoxyribonuclease III</fullName>
        <ecNumber evidence="4">3.1.11.2</ecNumber>
    </recommendedName>
</protein>
<evidence type="ECO:0000256" key="2">
    <source>
        <dbReference type="ARBA" id="ARBA00001936"/>
    </source>
</evidence>
<dbReference type="GO" id="GO:0006284">
    <property type="term" value="P:base-excision repair"/>
    <property type="evidence" value="ECO:0007669"/>
    <property type="project" value="TreeGrafter"/>
</dbReference>
<keyword evidence="5 9" id="KW-0479">Metal-binding</keyword>
<feature type="active site" description="Proton acceptor" evidence="8">
    <location>
        <position position="315"/>
    </location>
</feature>
<dbReference type="GO" id="GO:0003677">
    <property type="term" value="F:DNA binding"/>
    <property type="evidence" value="ECO:0007669"/>
    <property type="project" value="InterPro"/>
</dbReference>
<comment type="similarity">
    <text evidence="3 11">Belongs to the DNA repair enzymes AP/ExoA family.</text>
</comment>
<feature type="binding site" evidence="9">
    <location>
        <position position="315"/>
    </location>
    <ligand>
        <name>Mg(2+)</name>
        <dbReference type="ChEBI" id="CHEBI:18420"/>
        <label>1</label>
    </ligand>
</feature>
<accession>A0AA36G4Y6</accession>
<organism evidence="13 14">
    <name type="scientific">Mesorhabditis spiculigera</name>
    <dbReference type="NCBI Taxonomy" id="96644"/>
    <lineage>
        <taxon>Eukaryota</taxon>
        <taxon>Metazoa</taxon>
        <taxon>Ecdysozoa</taxon>
        <taxon>Nematoda</taxon>
        <taxon>Chromadorea</taxon>
        <taxon>Rhabditida</taxon>
        <taxon>Rhabditina</taxon>
        <taxon>Rhabditomorpha</taxon>
        <taxon>Rhabditoidea</taxon>
        <taxon>Rhabditidae</taxon>
        <taxon>Mesorhabditinae</taxon>
        <taxon>Mesorhabditis</taxon>
    </lineage>
</organism>
<dbReference type="PROSITE" id="PS00728">
    <property type="entry name" value="AP_NUCLEASE_F1_3"/>
    <property type="match status" value="1"/>
</dbReference>
<dbReference type="NCBIfam" id="TIGR00195">
    <property type="entry name" value="exoDNase_III"/>
    <property type="match status" value="1"/>
</dbReference>
<evidence type="ECO:0000256" key="6">
    <source>
        <dbReference type="ARBA" id="ARBA00022801"/>
    </source>
</evidence>
<keyword evidence="11" id="KW-0234">DNA repair</keyword>
<feature type="binding site" evidence="9">
    <location>
        <position position="219"/>
    </location>
    <ligand>
        <name>Mg(2+)</name>
        <dbReference type="ChEBI" id="CHEBI:18420"/>
        <label>1</label>
    </ligand>
</feature>
<feature type="active site" evidence="8">
    <location>
        <position position="178"/>
    </location>
</feature>
<feature type="binding site" evidence="9">
    <location>
        <position position="97"/>
    </location>
    <ligand>
        <name>Mg(2+)</name>
        <dbReference type="ChEBI" id="CHEBI:18420"/>
        <label>1</label>
    </ligand>
</feature>
<feature type="site" description="Important for catalytic activity" evidence="10">
    <location>
        <position position="289"/>
    </location>
</feature>
<dbReference type="GO" id="GO:0046872">
    <property type="term" value="F:metal ion binding"/>
    <property type="evidence" value="ECO:0007669"/>
    <property type="project" value="UniProtKB-KW"/>
</dbReference>
<feature type="site" description="Interaction with DNA substrate" evidence="10">
    <location>
        <position position="315"/>
    </location>
</feature>
<feature type="binding site" evidence="9">
    <location>
        <position position="314"/>
    </location>
    <ligand>
        <name>Mg(2+)</name>
        <dbReference type="ChEBI" id="CHEBI:18420"/>
        <label>1</label>
    </ligand>
</feature>
<evidence type="ECO:0000259" key="12">
    <source>
        <dbReference type="Pfam" id="PF03372"/>
    </source>
</evidence>
<feature type="binding site" evidence="9">
    <location>
        <position position="69"/>
    </location>
    <ligand>
        <name>Mg(2+)</name>
        <dbReference type="ChEBI" id="CHEBI:18420"/>
        <label>1</label>
    </ligand>
</feature>
<dbReference type="InterPro" id="IPR020848">
    <property type="entry name" value="AP_endonuclease_F1_CS"/>
</dbReference>
<dbReference type="PANTHER" id="PTHR22748:SF6">
    <property type="entry name" value="DNA-(APURINIC OR APYRIMIDINIC SITE) ENDONUCLEASE"/>
    <property type="match status" value="1"/>
</dbReference>
<feature type="non-terminal residue" evidence="13">
    <location>
        <position position="324"/>
    </location>
</feature>
<comment type="caution">
    <text evidence="13">The sequence shown here is derived from an EMBL/GenBank/DDBJ whole genome shotgun (WGS) entry which is preliminary data.</text>
</comment>
<dbReference type="PANTHER" id="PTHR22748">
    <property type="entry name" value="AP ENDONUCLEASE"/>
    <property type="match status" value="1"/>
</dbReference>
<evidence type="ECO:0000256" key="5">
    <source>
        <dbReference type="ARBA" id="ARBA00022723"/>
    </source>
</evidence>
<comment type="catalytic activity">
    <reaction evidence="1">
        <text>Exonucleolytic cleavage in the 3'- to 5'-direction to yield nucleoside 5'-phosphates.</text>
        <dbReference type="EC" id="3.1.11.2"/>
    </reaction>
</comment>
<name>A0AA36G4Y6_9BILA</name>
<proteinExistence type="inferred from homology"/>
<evidence type="ECO:0000256" key="8">
    <source>
        <dbReference type="PIRSR" id="PIRSR604808-1"/>
    </source>
</evidence>
<evidence type="ECO:0000256" key="9">
    <source>
        <dbReference type="PIRSR" id="PIRSR604808-2"/>
    </source>
</evidence>
<dbReference type="Pfam" id="PF03372">
    <property type="entry name" value="Exo_endo_phos"/>
    <property type="match status" value="1"/>
</dbReference>
<keyword evidence="11" id="KW-0227">DNA damage</keyword>
<dbReference type="Gene3D" id="3.60.10.10">
    <property type="entry name" value="Endonuclease/exonuclease/phosphatase"/>
    <property type="match status" value="1"/>
</dbReference>
<evidence type="ECO:0000313" key="13">
    <source>
        <dbReference type="EMBL" id="CAJ0578373.1"/>
    </source>
</evidence>
<dbReference type="InterPro" id="IPR005135">
    <property type="entry name" value="Endo/exonuclease/phosphatase"/>
</dbReference>
<sequence length="324" mass="37049">MRNLSELTIRLCPLVRSFYTAMPKRNAKGAITTFFSPTESKKAKVVEENTDAPDRDDRDPREWKFAAWNVAGLRAFLKKDGVAAIKKLDADIVLLEETKYNPQTDYDKLKNEERANLDDFKKKLKDYHIEWCASTEKKGYAGVALLTKVVTGLGDDEFDGAGRVIFAEYSNFHFVGAYVMNSGAGLKNLKSRQRYEGLFLQKIKELDATKPVVYGGDLNVAHHEIDLKNPESNRNKTAGFTDEERECFTQLLDAGFKDTFRTMHPDTVKYSYFSFRGNARQKNIGWRLDYWVVSERLMENVLESDILTEEVGSDHVPVVIRLFV</sequence>
<feature type="domain" description="Endonuclease/exonuclease/phosphatase" evidence="12">
    <location>
        <begin position="67"/>
        <end position="315"/>
    </location>
</feature>
<feature type="site" description="Transition state stabilizer" evidence="10">
    <location>
        <position position="219"/>
    </location>
</feature>
<dbReference type="PROSITE" id="PS51435">
    <property type="entry name" value="AP_NUCLEASE_F1_4"/>
    <property type="match status" value="1"/>
</dbReference>
<evidence type="ECO:0000256" key="3">
    <source>
        <dbReference type="ARBA" id="ARBA00007092"/>
    </source>
</evidence>
<keyword evidence="14" id="KW-1185">Reference proteome</keyword>
<dbReference type="Proteomes" id="UP001177023">
    <property type="component" value="Unassembled WGS sequence"/>
</dbReference>
<evidence type="ECO:0000313" key="14">
    <source>
        <dbReference type="Proteomes" id="UP001177023"/>
    </source>
</evidence>
<gene>
    <name evidence="13" type="ORF">MSPICULIGERA_LOCUS16631</name>
</gene>